<sequence>MSGKEDDTYAPVSESELEKPVLYFSEVSHSIDHGGEYSLMVLGTVANHYAIKANTSDGCQYLIERGKDVWKLNEFHHCEEGVTLGQLKQTAFGGKPYNLRTSNCQQATSQVANSHSFSSASNEQPLVFVHGRVDQE</sequence>
<evidence type="ECO:0000313" key="1">
    <source>
        <dbReference type="EMBL" id="CAG8544860.1"/>
    </source>
</evidence>
<protein>
    <submittedName>
        <fullName evidence="1">3933_t:CDS:1</fullName>
    </submittedName>
</protein>
<dbReference type="EMBL" id="CAJVPV010003159">
    <property type="protein sequence ID" value="CAG8544860.1"/>
    <property type="molecule type" value="Genomic_DNA"/>
</dbReference>
<accession>A0A9N9FMM6</accession>
<proteinExistence type="predicted"/>
<organism evidence="1 2">
    <name type="scientific">Acaulospora morrowiae</name>
    <dbReference type="NCBI Taxonomy" id="94023"/>
    <lineage>
        <taxon>Eukaryota</taxon>
        <taxon>Fungi</taxon>
        <taxon>Fungi incertae sedis</taxon>
        <taxon>Mucoromycota</taxon>
        <taxon>Glomeromycotina</taxon>
        <taxon>Glomeromycetes</taxon>
        <taxon>Diversisporales</taxon>
        <taxon>Acaulosporaceae</taxon>
        <taxon>Acaulospora</taxon>
    </lineage>
</organism>
<dbReference type="AlphaFoldDB" id="A0A9N9FMM6"/>
<evidence type="ECO:0000313" key="2">
    <source>
        <dbReference type="Proteomes" id="UP000789342"/>
    </source>
</evidence>
<dbReference type="OrthoDB" id="2316607at2759"/>
<gene>
    <name evidence="1" type="ORF">AMORRO_LOCUS5301</name>
</gene>
<name>A0A9N9FMM6_9GLOM</name>
<keyword evidence="2" id="KW-1185">Reference proteome</keyword>
<dbReference type="Proteomes" id="UP000789342">
    <property type="component" value="Unassembled WGS sequence"/>
</dbReference>
<comment type="caution">
    <text evidence="1">The sequence shown here is derived from an EMBL/GenBank/DDBJ whole genome shotgun (WGS) entry which is preliminary data.</text>
</comment>
<reference evidence="1" key="1">
    <citation type="submission" date="2021-06" db="EMBL/GenBank/DDBJ databases">
        <authorList>
            <person name="Kallberg Y."/>
            <person name="Tangrot J."/>
            <person name="Rosling A."/>
        </authorList>
    </citation>
    <scope>NUCLEOTIDE SEQUENCE</scope>
    <source>
        <strain evidence="1">CL551</strain>
    </source>
</reference>